<dbReference type="Pfam" id="PF07963">
    <property type="entry name" value="N_methyl"/>
    <property type="match status" value="1"/>
</dbReference>
<dbReference type="InterPro" id="IPR012902">
    <property type="entry name" value="N_methyl_site"/>
</dbReference>
<name>A0A1L3SVM8_9HYPH</name>
<protein>
    <recommendedName>
        <fullName evidence="4">Type II secretion system protein J</fullName>
    </recommendedName>
</protein>
<dbReference type="OrthoDB" id="7958789at2"/>
<evidence type="ECO:0000256" key="1">
    <source>
        <dbReference type="SAM" id="Phobius"/>
    </source>
</evidence>
<dbReference type="EMBL" id="CP018171">
    <property type="protein sequence ID" value="APH73469.1"/>
    <property type="molecule type" value="Genomic_DNA"/>
</dbReference>
<reference evidence="3" key="1">
    <citation type="submission" date="2016-11" db="EMBL/GenBank/DDBJ databases">
        <title>Mesorhizobium oceanicum sp. nov., isolated from deep seawater in South China Sea.</title>
        <authorList>
            <person name="Fu G.-Y."/>
        </authorList>
    </citation>
    <scope>NUCLEOTIDE SEQUENCE [LARGE SCALE GENOMIC DNA]</scope>
    <source>
        <strain evidence="3">B7</strain>
    </source>
</reference>
<feature type="transmembrane region" description="Helical" evidence="1">
    <location>
        <begin position="12"/>
        <end position="34"/>
    </location>
</feature>
<evidence type="ECO:0000313" key="3">
    <source>
        <dbReference type="Proteomes" id="UP000182840"/>
    </source>
</evidence>
<dbReference type="RefSeq" id="WP_072606936.1">
    <property type="nucleotide sequence ID" value="NZ_CP018171.1"/>
</dbReference>
<sequence length="217" mass="24015">MRRRLRRSRSGFSLLEAIVALLLASILFGGISLYTGSWLQRWQDLIASGSRTDMAAIILDRLVEDLEAAQPFAKDDKSTAVLFEGGANTITFLRPALGFNARAGIDRVTYLRTNVGGDQAIVRSRRDHGDQRSGGEDLPLIRGPIKLAFTYTAANGETYGEWHNRSTLPGLINVEISGTEPRPWKEFAVARLRVDMPANCGTTEAFQACMERFAEPR</sequence>
<gene>
    <name evidence="2" type="ORF">BSQ44_20415</name>
</gene>
<organism evidence="2 3">
    <name type="scientific">Aquibium oceanicum</name>
    <dbReference type="NCBI Taxonomy" id="1670800"/>
    <lineage>
        <taxon>Bacteria</taxon>
        <taxon>Pseudomonadati</taxon>
        <taxon>Pseudomonadota</taxon>
        <taxon>Alphaproteobacteria</taxon>
        <taxon>Hyphomicrobiales</taxon>
        <taxon>Phyllobacteriaceae</taxon>
        <taxon>Aquibium</taxon>
    </lineage>
</organism>
<evidence type="ECO:0000313" key="2">
    <source>
        <dbReference type="EMBL" id="APH73469.1"/>
    </source>
</evidence>
<keyword evidence="3" id="KW-1185">Reference proteome</keyword>
<dbReference type="KEGG" id="meso:BSQ44_20415"/>
<evidence type="ECO:0008006" key="4">
    <source>
        <dbReference type="Google" id="ProtNLM"/>
    </source>
</evidence>
<proteinExistence type="predicted"/>
<accession>A0A1L3SVM8</accession>
<keyword evidence="1" id="KW-1133">Transmembrane helix</keyword>
<keyword evidence="1" id="KW-0812">Transmembrane</keyword>
<dbReference type="STRING" id="1670800.BSQ44_20415"/>
<dbReference type="AlphaFoldDB" id="A0A1L3SVM8"/>
<dbReference type="Proteomes" id="UP000182840">
    <property type="component" value="Chromosome"/>
</dbReference>
<keyword evidence="1" id="KW-0472">Membrane</keyword>